<evidence type="ECO:0000259" key="2">
    <source>
        <dbReference type="Pfam" id="PF11760"/>
    </source>
</evidence>
<name>A0A7C5U3D1_9BACT</name>
<gene>
    <name evidence="3" type="ORF">ENM46_02635</name>
</gene>
<comment type="caution">
    <text evidence="3">The sequence shown here is derived from an EMBL/GenBank/DDBJ whole genome shotgun (WGS) entry which is preliminary data.</text>
</comment>
<organism evidence="3">
    <name type="scientific">Fervidobacterium nodosum</name>
    <dbReference type="NCBI Taxonomy" id="2424"/>
    <lineage>
        <taxon>Bacteria</taxon>
        <taxon>Thermotogati</taxon>
        <taxon>Thermotogota</taxon>
        <taxon>Thermotogae</taxon>
        <taxon>Thermotogales</taxon>
        <taxon>Fervidobacteriaceae</taxon>
        <taxon>Fervidobacterium</taxon>
    </lineage>
</organism>
<reference evidence="3" key="1">
    <citation type="journal article" date="2020" name="mSystems">
        <title>Genome- and Community-Level Interaction Insights into Carbon Utilization and Element Cycling Functions of Hydrothermarchaeota in Hydrothermal Sediment.</title>
        <authorList>
            <person name="Zhou Z."/>
            <person name="Liu Y."/>
            <person name="Xu W."/>
            <person name="Pan J."/>
            <person name="Luo Z.H."/>
            <person name="Li M."/>
        </authorList>
    </citation>
    <scope>NUCLEOTIDE SEQUENCE [LARGE SCALE GENOMIC DNA]</scope>
    <source>
        <strain evidence="3">SpSt-1088</strain>
    </source>
</reference>
<proteinExistence type="predicted"/>
<dbReference type="SUPFAM" id="SSF159672">
    <property type="entry name" value="CbiG N-terminal domain-like"/>
    <property type="match status" value="1"/>
</dbReference>
<dbReference type="InterPro" id="IPR038029">
    <property type="entry name" value="GbiG_N_sf"/>
</dbReference>
<dbReference type="GO" id="GO:0016787">
    <property type="term" value="F:hydrolase activity"/>
    <property type="evidence" value="ECO:0007669"/>
    <property type="project" value="UniProtKB-KW"/>
</dbReference>
<dbReference type="Gene3D" id="3.30.420.180">
    <property type="entry name" value="CobE/GbiG C-terminal domain"/>
    <property type="match status" value="1"/>
</dbReference>
<keyword evidence="3" id="KW-0378">Hydrolase</keyword>
<sequence length="375" mass="43001">MNLMVVIQSYMTLHFIILLERRKTKVCKELAIVSISNNGLKIAKKILSLIDGDLYCLSKYAKDDCVKFENLSEITERIFKEYKALVYIMATGIVVRSIAKVLNNKFSDPAVIVIDDGGNFVVSLLSGHFGGANELTLRLAKILNATAVITTATDVHNKFAIDVYMKKYGMLVNNYKLLKDFSVSVLNDNSMRIYIDEELEEFEFSRELTERLSKAVFDRFFQEYDLSITFRDYVHSKLILYPKVLHVGLGFTSKVSYEDLLNKINYIFKKNKLSLKSLKTISSIDRKAESESFKHLISYMNKKYLVNAISYRVEDIKPYEDKFPTSDFVRRTVGVGSVARPCAYLSSNKGKELFYEKFEGITVSLFLENPKGESW</sequence>
<dbReference type="PANTHER" id="PTHR37477:SF1">
    <property type="entry name" value="COBALT-PRECORRIN-5A HYDROLASE"/>
    <property type="match status" value="1"/>
</dbReference>
<dbReference type="Pfam" id="PF11760">
    <property type="entry name" value="CbiG_N"/>
    <property type="match status" value="1"/>
</dbReference>
<feature type="domain" description="CobE/GbiG C-terminal" evidence="1">
    <location>
        <begin position="245"/>
        <end position="365"/>
    </location>
</feature>
<dbReference type="EMBL" id="DRXW01000170">
    <property type="protein sequence ID" value="HHR33823.1"/>
    <property type="molecule type" value="Genomic_DNA"/>
</dbReference>
<dbReference type="SUPFAM" id="SSF159664">
    <property type="entry name" value="CobE/GbiG C-terminal domain-like"/>
    <property type="match status" value="1"/>
</dbReference>
<feature type="domain" description="Cobalamin synthesis G N-terminal" evidence="2">
    <location>
        <begin position="74"/>
        <end position="154"/>
    </location>
</feature>
<dbReference type="InterPro" id="IPR002750">
    <property type="entry name" value="CobE/GbiG_C"/>
</dbReference>
<dbReference type="Gene3D" id="3.40.50.11220">
    <property type="match status" value="1"/>
</dbReference>
<dbReference type="GO" id="GO:0009236">
    <property type="term" value="P:cobalamin biosynthetic process"/>
    <property type="evidence" value="ECO:0007669"/>
    <property type="project" value="InterPro"/>
</dbReference>
<evidence type="ECO:0000259" key="1">
    <source>
        <dbReference type="Pfam" id="PF01890"/>
    </source>
</evidence>
<dbReference type="Pfam" id="PF01890">
    <property type="entry name" value="CbiG_C"/>
    <property type="match status" value="1"/>
</dbReference>
<evidence type="ECO:0000313" key="3">
    <source>
        <dbReference type="EMBL" id="HHR33823.1"/>
    </source>
</evidence>
<dbReference type="InterPro" id="IPR052553">
    <property type="entry name" value="CbiG_hydrolase"/>
</dbReference>
<dbReference type="InterPro" id="IPR036518">
    <property type="entry name" value="CobE/GbiG_C_sf"/>
</dbReference>
<protein>
    <submittedName>
        <fullName evidence="3">Cobalt-precorrin 5A hydrolase</fullName>
    </submittedName>
</protein>
<accession>A0A7C5U3D1</accession>
<dbReference type="InterPro" id="IPR021744">
    <property type="entry name" value="CbiG_N"/>
</dbReference>
<dbReference type="AlphaFoldDB" id="A0A7C5U3D1"/>
<dbReference type="PANTHER" id="PTHR37477">
    <property type="entry name" value="COBALT-PRECORRIN-5A HYDROLASE"/>
    <property type="match status" value="1"/>
</dbReference>